<dbReference type="EMBL" id="CP064788">
    <property type="protein sequence ID" value="QSG08797.1"/>
    <property type="molecule type" value="Genomic_DNA"/>
</dbReference>
<dbReference type="KEGG" id="hds:HSR122_1401"/>
<dbReference type="Proteomes" id="UP000662973">
    <property type="component" value="Chromosome"/>
</dbReference>
<accession>A0A897N7W9</accession>
<proteinExistence type="predicted"/>
<keyword evidence="3" id="KW-1185">Reference proteome</keyword>
<feature type="region of interest" description="Disordered" evidence="1">
    <location>
        <begin position="36"/>
        <end position="57"/>
    </location>
</feature>
<evidence type="ECO:0000313" key="2">
    <source>
        <dbReference type="EMBL" id="QSG08797.1"/>
    </source>
</evidence>
<gene>
    <name evidence="2" type="ORF">HSR122_1401</name>
</gene>
<evidence type="ECO:0000313" key="3">
    <source>
        <dbReference type="Proteomes" id="UP000662973"/>
    </source>
</evidence>
<reference evidence="2 3" key="1">
    <citation type="submission" date="2020-11" db="EMBL/GenBank/DDBJ databases">
        <title>Carbohydrate-dependent, anaerobic sulfur respiration: A novel catabolism in halophilic archaea.</title>
        <authorList>
            <person name="Sorokin D.Y."/>
            <person name="Messina E."/>
            <person name="Smedile F."/>
            <person name="La Cono V."/>
            <person name="Hallsworth J.E."/>
            <person name="Yakimov M.M."/>
        </authorList>
    </citation>
    <scope>NUCLEOTIDE SEQUENCE [LARGE SCALE GENOMIC DNA]</scope>
    <source>
        <strain evidence="2 3">HSR12-2</strain>
    </source>
</reference>
<protein>
    <submittedName>
        <fullName evidence="2">Uncharacterized protein</fullName>
    </submittedName>
</protein>
<name>A0A897N7W9_9EURY</name>
<evidence type="ECO:0000256" key="1">
    <source>
        <dbReference type="SAM" id="MobiDB-lite"/>
    </source>
</evidence>
<organism evidence="2 3">
    <name type="scientific">Halapricum desulfuricans</name>
    <dbReference type="NCBI Taxonomy" id="2841257"/>
    <lineage>
        <taxon>Archaea</taxon>
        <taxon>Methanobacteriati</taxon>
        <taxon>Methanobacteriota</taxon>
        <taxon>Stenosarchaea group</taxon>
        <taxon>Halobacteria</taxon>
        <taxon>Halobacteriales</taxon>
        <taxon>Haloarculaceae</taxon>
        <taxon>Halapricum</taxon>
    </lineage>
</organism>
<sequence length="57" mass="6151">MGVRSVYIPCVDTTGEETTATLMIVAARPFRVDRTTTCSHTGKSLQQHSQNSPTPTA</sequence>
<dbReference type="AlphaFoldDB" id="A0A897N7W9"/>